<name>A0ACA6AY00_EHRCJ</name>
<keyword evidence="2" id="KW-1185">Reference proteome</keyword>
<dbReference type="EMBL" id="CP000107">
    <property type="protein sequence ID" value="AAZ68754.1"/>
    <property type="molecule type" value="Genomic_DNA"/>
</dbReference>
<accession>A0ACA6AY00</accession>
<dbReference type="Proteomes" id="UP000000435">
    <property type="component" value="Chromosome"/>
</dbReference>
<protein>
    <submittedName>
        <fullName evidence="1">Uncharacterized protein</fullName>
    </submittedName>
</protein>
<evidence type="ECO:0000313" key="1">
    <source>
        <dbReference type="EMBL" id="AAZ68754.1"/>
    </source>
</evidence>
<reference evidence="2" key="1">
    <citation type="journal article" date="2006" name="J. Bacteriol.">
        <title>The genome of the obligately intracellular bacterium Ehrlichia canis reveals themes of complex membrane structure and immune evasion strategies.</title>
        <authorList>
            <person name="Mavromatis K."/>
            <person name="Doyle C.K."/>
            <person name="Lykidis A."/>
            <person name="Ivanova N."/>
            <person name="Francino M.P."/>
            <person name="Chain P."/>
            <person name="Shin M."/>
            <person name="Malfatti S."/>
            <person name="Larimer F."/>
            <person name="Copeland A."/>
            <person name="Detter J.C."/>
            <person name="Land M."/>
            <person name="Richardson P.M."/>
            <person name="Yu X.J."/>
            <person name="Walker D.H."/>
            <person name="McBride J.W."/>
            <person name="Kyrpides N.C."/>
        </authorList>
    </citation>
    <scope>NUCLEOTIDE SEQUENCE [LARGE SCALE GENOMIC DNA]</scope>
    <source>
        <strain evidence="2">Jake</strain>
    </source>
</reference>
<gene>
    <name evidence="1" type="ordered locus">Ecaj_0722</name>
</gene>
<organism evidence="1 2">
    <name type="scientific">Ehrlichia canis (strain Jake)</name>
    <dbReference type="NCBI Taxonomy" id="269484"/>
    <lineage>
        <taxon>Bacteria</taxon>
        <taxon>Pseudomonadati</taxon>
        <taxon>Pseudomonadota</taxon>
        <taxon>Alphaproteobacteria</taxon>
        <taxon>Rickettsiales</taxon>
        <taxon>Anaplasmataceae</taxon>
        <taxon>Ehrlichia</taxon>
    </lineage>
</organism>
<proteinExistence type="predicted"/>
<sequence>MILYFSDGIGNQRAIQRNAGKKNNGKVEDSEKSSTLIESEGQENTEVKCRSTTTNLKDIQSSSCSGEQKL</sequence>
<evidence type="ECO:0000313" key="2">
    <source>
        <dbReference type="Proteomes" id="UP000000435"/>
    </source>
</evidence>